<organism evidence="1 2">
    <name type="scientific">Aeromonas veronii</name>
    <dbReference type="NCBI Taxonomy" id="654"/>
    <lineage>
        <taxon>Bacteria</taxon>
        <taxon>Pseudomonadati</taxon>
        <taxon>Pseudomonadota</taxon>
        <taxon>Gammaproteobacteria</taxon>
        <taxon>Aeromonadales</taxon>
        <taxon>Aeromonadaceae</taxon>
        <taxon>Aeromonas</taxon>
    </lineage>
</organism>
<dbReference type="Proteomes" id="UP000309618">
    <property type="component" value="Unassembled WGS sequence"/>
</dbReference>
<gene>
    <name evidence="1" type="ORF">E8Q35_15490</name>
</gene>
<sequence length="325" mass="37057">MNNYNYRNEATQLSNASVSMANDMRKLEASSKDLSAELKIWQKNAFAMEHSIAKSADISQPLWLRTLHNVRKESAMIMWRYGLALGFYKTKQEKPNFDGMTLGHCREYNVMALASFIVAYNNNVTTKVITLLLNQLGVDSSRYVNGFETPEQAGERLRSALVMHKTMDDHIKSISYQIDGSMTHFDAALKLSREIRSSLGSELFNGSSGLRFKSEQLARLLQRYIPTYLKSSEFYDYIGANSSNLKWTFFNYNDRAHVGFSLKDSDYNQSNFLFGIIDGLMIAGDYPNIIHDLPMTGELDLNGTSTLEKEKMIENDYLTVKGWLK</sequence>
<reference evidence="1 2" key="1">
    <citation type="submission" date="2019-04" db="EMBL/GenBank/DDBJ databases">
        <title>Comparative genomics of Aeromonas veronii strains pathogenic to fish.</title>
        <authorList>
            <person name="Cascarano M.C."/>
            <person name="Smyrli M."/>
            <person name="Katharios P."/>
        </authorList>
    </citation>
    <scope>NUCLEOTIDE SEQUENCE [LARGE SCALE GENOMIC DNA]</scope>
    <source>
        <strain evidence="1 2">XU1</strain>
    </source>
</reference>
<dbReference type="RefSeq" id="WP_136502145.1">
    <property type="nucleotide sequence ID" value="NZ_SSUX01000011.1"/>
</dbReference>
<comment type="caution">
    <text evidence="1">The sequence shown here is derived from an EMBL/GenBank/DDBJ whole genome shotgun (WGS) entry which is preliminary data.</text>
</comment>
<accession>A0A4S5CKR3</accession>
<name>A0A4S5CKR3_AERVE</name>
<evidence type="ECO:0000313" key="2">
    <source>
        <dbReference type="Proteomes" id="UP000309618"/>
    </source>
</evidence>
<dbReference type="EMBL" id="SSUX01000011">
    <property type="protein sequence ID" value="THJ43706.1"/>
    <property type="molecule type" value="Genomic_DNA"/>
</dbReference>
<evidence type="ECO:0000313" key="1">
    <source>
        <dbReference type="EMBL" id="THJ43706.1"/>
    </source>
</evidence>
<dbReference type="AlphaFoldDB" id="A0A4S5CKR3"/>
<protein>
    <submittedName>
        <fullName evidence="1">Uncharacterized protein</fullName>
    </submittedName>
</protein>
<proteinExistence type="predicted"/>